<name>A0A395I9M4_ASPHC</name>
<dbReference type="GeneID" id="37202349"/>
<dbReference type="VEuPathDB" id="FungiDB:BO97DRAFT_440255"/>
<reference evidence="2 3" key="1">
    <citation type="submission" date="2018-02" db="EMBL/GenBank/DDBJ databases">
        <title>The genomes of Aspergillus section Nigri reveals drivers in fungal speciation.</title>
        <authorList>
            <consortium name="DOE Joint Genome Institute"/>
            <person name="Vesth T.C."/>
            <person name="Nybo J."/>
            <person name="Theobald S."/>
            <person name="Brandl J."/>
            <person name="Frisvad J.C."/>
            <person name="Nielsen K.F."/>
            <person name="Lyhne E.K."/>
            <person name="Kogle M.E."/>
            <person name="Kuo A."/>
            <person name="Riley R."/>
            <person name="Clum A."/>
            <person name="Nolan M."/>
            <person name="Lipzen A."/>
            <person name="Salamov A."/>
            <person name="Henrissat B."/>
            <person name="Wiebenga A."/>
            <person name="De vries R.P."/>
            <person name="Grigoriev I.V."/>
            <person name="Mortensen U.H."/>
            <person name="Andersen M.R."/>
            <person name="Baker S.E."/>
        </authorList>
    </citation>
    <scope>NUCLEOTIDE SEQUENCE [LARGE SCALE GENOMIC DNA]</scope>
    <source>
        <strain evidence="2 3">CBS 101889</strain>
    </source>
</reference>
<feature type="region of interest" description="Disordered" evidence="1">
    <location>
        <begin position="1"/>
        <end position="43"/>
    </location>
</feature>
<organism evidence="2 3">
    <name type="scientific">Aspergillus homomorphus (strain CBS 101889)</name>
    <dbReference type="NCBI Taxonomy" id="1450537"/>
    <lineage>
        <taxon>Eukaryota</taxon>
        <taxon>Fungi</taxon>
        <taxon>Dikarya</taxon>
        <taxon>Ascomycota</taxon>
        <taxon>Pezizomycotina</taxon>
        <taxon>Eurotiomycetes</taxon>
        <taxon>Eurotiomycetidae</taxon>
        <taxon>Eurotiales</taxon>
        <taxon>Aspergillaceae</taxon>
        <taxon>Aspergillus</taxon>
        <taxon>Aspergillus subgen. Circumdati</taxon>
    </lineage>
</organism>
<feature type="region of interest" description="Disordered" evidence="1">
    <location>
        <begin position="457"/>
        <end position="480"/>
    </location>
</feature>
<dbReference type="OrthoDB" id="3946700at2759"/>
<protein>
    <submittedName>
        <fullName evidence="2">Uncharacterized protein</fullName>
    </submittedName>
</protein>
<feature type="compositionally biased region" description="Basic and acidic residues" evidence="1">
    <location>
        <begin position="257"/>
        <end position="268"/>
    </location>
</feature>
<keyword evidence="3" id="KW-1185">Reference proteome</keyword>
<evidence type="ECO:0000313" key="3">
    <source>
        <dbReference type="Proteomes" id="UP000248961"/>
    </source>
</evidence>
<dbReference type="RefSeq" id="XP_025555643.1">
    <property type="nucleotide sequence ID" value="XM_025698060.1"/>
</dbReference>
<feature type="region of interest" description="Disordered" evidence="1">
    <location>
        <begin position="394"/>
        <end position="419"/>
    </location>
</feature>
<feature type="region of interest" description="Disordered" evidence="1">
    <location>
        <begin position="200"/>
        <end position="222"/>
    </location>
</feature>
<proteinExistence type="predicted"/>
<feature type="compositionally biased region" description="Basic and acidic residues" evidence="1">
    <location>
        <begin position="460"/>
        <end position="471"/>
    </location>
</feature>
<evidence type="ECO:0000256" key="1">
    <source>
        <dbReference type="SAM" id="MobiDB-lite"/>
    </source>
</evidence>
<gene>
    <name evidence="2" type="ORF">BO97DRAFT_440255</name>
</gene>
<dbReference type="AlphaFoldDB" id="A0A395I9M4"/>
<evidence type="ECO:0000313" key="2">
    <source>
        <dbReference type="EMBL" id="RAL16489.1"/>
    </source>
</evidence>
<accession>A0A395I9M4</accession>
<sequence length="480" mass="52421">MGIPMFREPSPTEDARNHAAKDSCAAARSAIRRQASVRRPSRYGSVLRNATLRTISPRSLSEELEMELDRTNGPGLSRRNRLPNIVRAVAVGEDVDRARDREAIGIQRHVRSPLSNAAAAEDPFDLTSGLLDSSRNEAGQRLLSDALRHGRPGQRLRIPRISAMADFQRRAPLGADTNNGPDPDHPQFTPRFAPAVAYHRTASPQARRDPHLSPFPLSDSLGPELSATLALPSLRRMGQRSINDANRANQESAIDGLGDRQRSLSPDEDHANDAWETLLTTITPDTNLPSADSSFNSASASGTSAPVTVNGALRSSATALQLAPNTMYSGPGPMEVVLDPYPEYLNPCDFPASALDSESDSDSETSQNPLFRRYRAVRQMESVRRAVDFQGAMARSQGTARRAPEVQSTMSSQPTVSFAFSDSSTDADLHQFQAVLDRLTRRQDLPDDFWASVGLSRTLAQRENDETHDADTVDGPLRPN</sequence>
<feature type="compositionally biased region" description="Polar residues" evidence="1">
    <location>
        <begin position="406"/>
        <end position="416"/>
    </location>
</feature>
<dbReference type="Proteomes" id="UP000248961">
    <property type="component" value="Unassembled WGS sequence"/>
</dbReference>
<feature type="compositionally biased region" description="Low complexity" evidence="1">
    <location>
        <begin position="22"/>
        <end position="34"/>
    </location>
</feature>
<dbReference type="EMBL" id="KZ824269">
    <property type="protein sequence ID" value="RAL16489.1"/>
    <property type="molecule type" value="Genomic_DNA"/>
</dbReference>
<feature type="region of interest" description="Disordered" evidence="1">
    <location>
        <begin position="244"/>
        <end position="268"/>
    </location>
</feature>